<keyword evidence="1" id="KW-0472">Membrane</keyword>
<dbReference type="Proteomes" id="UP000527355">
    <property type="component" value="Unassembled WGS sequence"/>
</dbReference>
<evidence type="ECO:0000256" key="1">
    <source>
        <dbReference type="SAM" id="Phobius"/>
    </source>
</evidence>
<proteinExistence type="predicted"/>
<organism evidence="2 3">
    <name type="scientific">Myotis myotis</name>
    <name type="common">Greater mouse-eared bat</name>
    <name type="synonym">Vespertilio myotis</name>
    <dbReference type="NCBI Taxonomy" id="51298"/>
    <lineage>
        <taxon>Eukaryota</taxon>
        <taxon>Metazoa</taxon>
        <taxon>Chordata</taxon>
        <taxon>Craniata</taxon>
        <taxon>Vertebrata</taxon>
        <taxon>Euteleostomi</taxon>
        <taxon>Mammalia</taxon>
        <taxon>Eutheria</taxon>
        <taxon>Laurasiatheria</taxon>
        <taxon>Chiroptera</taxon>
        <taxon>Yangochiroptera</taxon>
        <taxon>Vespertilionidae</taxon>
        <taxon>Myotis</taxon>
    </lineage>
</organism>
<sequence length="136" mass="15454">MLMWEEVQSRDIWPSLKMISAVCMNVFKMAVILHNFSDKFNGNIKEGHSTNSCMEAPSTQCLLVTLRVAFIINKQQLDIIPDTFHAFKSKQTILFPSPPPRNSVIVLFPVILNSTCLGQSLWGFLFSFVCLFNILI</sequence>
<evidence type="ECO:0000313" key="2">
    <source>
        <dbReference type="EMBL" id="KAF6349035.1"/>
    </source>
</evidence>
<feature type="transmembrane region" description="Helical" evidence="1">
    <location>
        <begin position="12"/>
        <end position="33"/>
    </location>
</feature>
<dbReference type="EMBL" id="JABWUV010000006">
    <property type="protein sequence ID" value="KAF6349035.1"/>
    <property type="molecule type" value="Genomic_DNA"/>
</dbReference>
<keyword evidence="1" id="KW-0812">Transmembrane</keyword>
<keyword evidence="3" id="KW-1185">Reference proteome</keyword>
<dbReference type="AlphaFoldDB" id="A0A7J7XH72"/>
<reference evidence="2 3" key="1">
    <citation type="journal article" date="2020" name="Nature">
        <title>Six reference-quality genomes reveal evolution of bat adaptations.</title>
        <authorList>
            <person name="Jebb D."/>
            <person name="Huang Z."/>
            <person name="Pippel M."/>
            <person name="Hughes G.M."/>
            <person name="Lavrichenko K."/>
            <person name="Devanna P."/>
            <person name="Winkler S."/>
            <person name="Jermiin L.S."/>
            <person name="Skirmuntt E.C."/>
            <person name="Katzourakis A."/>
            <person name="Burkitt-Gray L."/>
            <person name="Ray D.A."/>
            <person name="Sullivan K.A.M."/>
            <person name="Roscito J.G."/>
            <person name="Kirilenko B.M."/>
            <person name="Davalos L.M."/>
            <person name="Corthals A.P."/>
            <person name="Power M.L."/>
            <person name="Jones G."/>
            <person name="Ransome R.D."/>
            <person name="Dechmann D.K.N."/>
            <person name="Locatelli A.G."/>
            <person name="Puechmaille S.J."/>
            <person name="Fedrigo O."/>
            <person name="Jarvis E.D."/>
            <person name="Hiller M."/>
            <person name="Vernes S.C."/>
            <person name="Myers E.W."/>
            <person name="Teeling E.C."/>
        </authorList>
    </citation>
    <scope>NUCLEOTIDE SEQUENCE [LARGE SCALE GENOMIC DNA]</scope>
    <source>
        <strain evidence="2">MMyoMyo1</strain>
        <tissue evidence="2">Flight muscle</tissue>
    </source>
</reference>
<comment type="caution">
    <text evidence="2">The sequence shown here is derived from an EMBL/GenBank/DDBJ whole genome shotgun (WGS) entry which is preliminary data.</text>
</comment>
<accession>A0A7J7XH72</accession>
<name>A0A7J7XH72_MYOMY</name>
<protein>
    <submittedName>
        <fullName evidence="2">Uncharacterized protein</fullName>
    </submittedName>
</protein>
<gene>
    <name evidence="2" type="ORF">mMyoMyo1_011622</name>
</gene>
<feature type="transmembrane region" description="Helical" evidence="1">
    <location>
        <begin position="104"/>
        <end position="135"/>
    </location>
</feature>
<evidence type="ECO:0000313" key="3">
    <source>
        <dbReference type="Proteomes" id="UP000527355"/>
    </source>
</evidence>
<keyword evidence="1" id="KW-1133">Transmembrane helix</keyword>